<dbReference type="GO" id="GO:0006189">
    <property type="term" value="P:'de novo' IMP biosynthetic process"/>
    <property type="evidence" value="ECO:0007669"/>
    <property type="project" value="TreeGrafter"/>
</dbReference>
<dbReference type="RefSeq" id="WP_123123848.1">
    <property type="nucleotide sequence ID" value="NZ_QKNW01000001.1"/>
</dbReference>
<keyword evidence="9" id="KW-1185">Reference proteome</keyword>
<dbReference type="AlphaFoldDB" id="A0AAJ4R7Y1"/>
<dbReference type="GO" id="GO:0005524">
    <property type="term" value="F:ATP binding"/>
    <property type="evidence" value="ECO:0007669"/>
    <property type="project" value="UniProtKB-KW"/>
</dbReference>
<accession>A0AAJ4R7Y1</accession>
<dbReference type="Gene3D" id="3.30.200.20">
    <property type="entry name" value="Phosphorylase Kinase, domain 1"/>
    <property type="match status" value="1"/>
</dbReference>
<evidence type="ECO:0000256" key="3">
    <source>
        <dbReference type="ARBA" id="ARBA00022598"/>
    </source>
</evidence>
<name>A0AAJ4R7Y1_9EURY</name>
<dbReference type="SUPFAM" id="SSF56104">
    <property type="entry name" value="SAICAR synthase-like"/>
    <property type="match status" value="1"/>
</dbReference>
<evidence type="ECO:0000256" key="5">
    <source>
        <dbReference type="ARBA" id="ARBA00022755"/>
    </source>
</evidence>
<sequence length="342" mass="38073">MTSVKEFRVAEGATSARLGRGAFVFTDDYSVFDWGKMPDEIPQKGRSLCAMGAANFEALEAEGISTHYRGVVPDDGDEPIPLAEAEEPPREMAIELTQVPDLPHEGRAYDYDAFHADAGSNYLVPLEIVFRNTVPVGSSLRSRGEPSEYGLDMESWPDESVDLPEAVIEFSTKYEESDRYLTREEADEIAGEADIDALETVARDVNDLVTGKAARAGLVHEDGKIECCYFNGEILVADVVGTFDENRFSYDGQQLSKEVIRQYHKREQQAWVEAVSEAKVRAQKQDVADWRELCEHDPESLPETVLETASEMYRSGANAYLGRDLFDAPPLSEAVEAVRDLR</sequence>
<protein>
    <recommendedName>
        <fullName evidence="2">phosphoribosylaminoimidazolesuccinocarboxamide synthase</fullName>
        <ecNumber evidence="2">6.3.2.6</ecNumber>
    </recommendedName>
</protein>
<gene>
    <name evidence="8" type="ORF">Nmn1133_03525</name>
</gene>
<evidence type="ECO:0000256" key="1">
    <source>
        <dbReference type="ARBA" id="ARBA00004672"/>
    </source>
</evidence>
<proteinExistence type="predicted"/>
<dbReference type="Gene3D" id="3.30.470.20">
    <property type="entry name" value="ATP-grasp fold, B domain"/>
    <property type="match status" value="1"/>
</dbReference>
<dbReference type="InterPro" id="IPR028923">
    <property type="entry name" value="SAICAR_synt/ADE2_N"/>
</dbReference>
<dbReference type="PANTHER" id="PTHR43700">
    <property type="entry name" value="PHOSPHORIBOSYLAMINOIMIDAZOLE-SUCCINOCARBOXAMIDE SYNTHASE"/>
    <property type="match status" value="1"/>
</dbReference>
<reference evidence="8 9" key="1">
    <citation type="submission" date="2018-11" db="EMBL/GenBank/DDBJ databases">
        <title>Genome sequences of Natronomonas sp. CBA1133.</title>
        <authorList>
            <person name="Roh S.W."/>
            <person name="Cha I.-T."/>
        </authorList>
    </citation>
    <scope>NUCLEOTIDE SEQUENCE [LARGE SCALE GENOMIC DNA]</scope>
    <source>
        <strain evidence="8 9">CBA1133</strain>
    </source>
</reference>
<dbReference type="Proteomes" id="UP000270581">
    <property type="component" value="Unassembled WGS sequence"/>
</dbReference>
<dbReference type="EC" id="6.3.2.6" evidence="2"/>
<dbReference type="EMBL" id="RJJC01000001">
    <property type="protein sequence ID" value="RNJ25847.1"/>
    <property type="molecule type" value="Genomic_DNA"/>
</dbReference>
<evidence type="ECO:0000256" key="4">
    <source>
        <dbReference type="ARBA" id="ARBA00022741"/>
    </source>
</evidence>
<dbReference type="Pfam" id="PF01259">
    <property type="entry name" value="SAICAR_synt"/>
    <property type="match status" value="1"/>
</dbReference>
<evidence type="ECO:0000259" key="7">
    <source>
        <dbReference type="Pfam" id="PF01259"/>
    </source>
</evidence>
<keyword evidence="4" id="KW-0547">Nucleotide-binding</keyword>
<evidence type="ECO:0000313" key="8">
    <source>
        <dbReference type="EMBL" id="RNJ25847.1"/>
    </source>
</evidence>
<evidence type="ECO:0000256" key="6">
    <source>
        <dbReference type="ARBA" id="ARBA00022840"/>
    </source>
</evidence>
<organism evidence="8 9">
    <name type="scientific">Halosegnis longus</name>
    <dbReference type="NCBI Taxonomy" id="2216012"/>
    <lineage>
        <taxon>Archaea</taxon>
        <taxon>Methanobacteriati</taxon>
        <taxon>Methanobacteriota</taxon>
        <taxon>Stenosarchaea group</taxon>
        <taxon>Halobacteria</taxon>
        <taxon>Halobacteriales</taxon>
        <taxon>Natronomonadaceae</taxon>
        <taxon>Halosegnis</taxon>
    </lineage>
</organism>
<keyword evidence="5" id="KW-0658">Purine biosynthesis</keyword>
<feature type="domain" description="SAICAR synthetase/ADE2 N-terminal" evidence="7">
    <location>
        <begin position="22"/>
        <end position="276"/>
    </location>
</feature>
<dbReference type="GO" id="GO:0005737">
    <property type="term" value="C:cytoplasm"/>
    <property type="evidence" value="ECO:0007669"/>
    <property type="project" value="TreeGrafter"/>
</dbReference>
<dbReference type="PANTHER" id="PTHR43700:SF1">
    <property type="entry name" value="PHOSPHORIBOSYLAMINOIMIDAZOLE-SUCCINOCARBOXAMIDE SYNTHASE"/>
    <property type="match status" value="1"/>
</dbReference>
<comment type="pathway">
    <text evidence="1">Purine metabolism; IMP biosynthesis via de novo pathway; 5-amino-1-(5-phospho-D-ribosyl)imidazole-4-carboxamide from 5-amino-1-(5-phospho-D-ribosyl)imidazole-4-carboxylate: step 1/2.</text>
</comment>
<keyword evidence="6" id="KW-0067">ATP-binding</keyword>
<evidence type="ECO:0000256" key="2">
    <source>
        <dbReference type="ARBA" id="ARBA00012217"/>
    </source>
</evidence>
<dbReference type="GO" id="GO:0004639">
    <property type="term" value="F:phosphoribosylaminoimidazolesuccinocarboxamide synthase activity"/>
    <property type="evidence" value="ECO:0007669"/>
    <property type="project" value="UniProtKB-EC"/>
</dbReference>
<comment type="caution">
    <text evidence="8">The sequence shown here is derived from an EMBL/GenBank/DDBJ whole genome shotgun (WGS) entry which is preliminary data.</text>
</comment>
<dbReference type="NCBIfam" id="NF010566">
    <property type="entry name" value="PRK13959.1-4"/>
    <property type="match status" value="1"/>
</dbReference>
<evidence type="ECO:0000313" key="9">
    <source>
        <dbReference type="Proteomes" id="UP000270581"/>
    </source>
</evidence>
<keyword evidence="3 8" id="KW-0436">Ligase</keyword>